<protein>
    <submittedName>
        <fullName evidence="1">Uncharacterized protein</fullName>
    </submittedName>
</protein>
<dbReference type="Proteomes" id="UP000192582">
    <property type="component" value="Unassembled WGS sequence"/>
</dbReference>
<name>A0A1W1VUR0_9DEIO</name>
<keyword evidence="2" id="KW-1185">Reference proteome</keyword>
<proteinExistence type="predicted"/>
<accession>A0A1W1VUR0</accession>
<sequence length="138" mass="14878">MIRLWALPGTPGKLTVSASTTRDVNLDAERVTHPPANHTADVAALPDGTFMLAGGGRGARAYLASDLRAAGTRILPTAKPRPTVKSYTVSGQAVTSPGLRLGDPTPLCHRFSCSLRSVESVIWWLIQRNPYWGFKELP</sequence>
<evidence type="ECO:0000313" key="1">
    <source>
        <dbReference type="EMBL" id="SMB97122.1"/>
    </source>
</evidence>
<dbReference type="AlphaFoldDB" id="A0A1W1VUR0"/>
<gene>
    <name evidence="1" type="ORF">SAMN00790413_06355</name>
</gene>
<dbReference type="EMBL" id="FWWU01000010">
    <property type="protein sequence ID" value="SMB97122.1"/>
    <property type="molecule type" value="Genomic_DNA"/>
</dbReference>
<organism evidence="1 2">
    <name type="scientific">Deinococcus hopiensis KR-140</name>
    <dbReference type="NCBI Taxonomy" id="695939"/>
    <lineage>
        <taxon>Bacteria</taxon>
        <taxon>Thermotogati</taxon>
        <taxon>Deinococcota</taxon>
        <taxon>Deinococci</taxon>
        <taxon>Deinococcales</taxon>
        <taxon>Deinococcaceae</taxon>
        <taxon>Deinococcus</taxon>
    </lineage>
</organism>
<evidence type="ECO:0000313" key="2">
    <source>
        <dbReference type="Proteomes" id="UP000192582"/>
    </source>
</evidence>
<reference evidence="1 2" key="1">
    <citation type="submission" date="2017-04" db="EMBL/GenBank/DDBJ databases">
        <authorList>
            <person name="Afonso C.L."/>
            <person name="Miller P.J."/>
            <person name="Scott M.A."/>
            <person name="Spackman E."/>
            <person name="Goraichik I."/>
            <person name="Dimitrov K.M."/>
            <person name="Suarez D.L."/>
            <person name="Swayne D.E."/>
        </authorList>
    </citation>
    <scope>NUCLEOTIDE SEQUENCE [LARGE SCALE GENOMIC DNA]</scope>
    <source>
        <strain evidence="1 2">KR-140</strain>
    </source>
</reference>